<feature type="domain" description="DUF4350" evidence="2">
    <location>
        <begin position="35"/>
        <end position="215"/>
    </location>
</feature>
<dbReference type="Proteomes" id="UP001571980">
    <property type="component" value="Unassembled WGS sequence"/>
</dbReference>
<keyword evidence="4" id="KW-1185">Reference proteome</keyword>
<proteinExistence type="predicted"/>
<organism evidence="3 4">
    <name type="scientific">Pyrococcus kukulkanii</name>
    <dbReference type="NCBI Taxonomy" id="1609559"/>
    <lineage>
        <taxon>Archaea</taxon>
        <taxon>Methanobacteriati</taxon>
        <taxon>Methanobacteriota</taxon>
        <taxon>Thermococci</taxon>
        <taxon>Thermococcales</taxon>
        <taxon>Thermococcaceae</taxon>
        <taxon>Pyrococcus</taxon>
    </lineage>
</organism>
<gene>
    <name evidence="3" type="ORF">P8X34_03595</name>
</gene>
<evidence type="ECO:0000313" key="3">
    <source>
        <dbReference type="EMBL" id="MFA4803832.1"/>
    </source>
</evidence>
<dbReference type="Pfam" id="PF14258">
    <property type="entry name" value="DUF4350"/>
    <property type="match status" value="1"/>
</dbReference>
<evidence type="ECO:0000313" key="4">
    <source>
        <dbReference type="Proteomes" id="UP001571980"/>
    </source>
</evidence>
<reference evidence="3 4" key="1">
    <citation type="submission" date="2023-03" db="EMBL/GenBank/DDBJ databases">
        <title>Speciation in Pyrococcus: adaptation to high temperature as a mechanism.</title>
        <authorList>
            <person name="Gu J."/>
        </authorList>
    </citation>
    <scope>NUCLEOTIDE SEQUENCE [LARGE SCALE GENOMIC DNA]</scope>
    <source>
        <strain evidence="3 4">LMOA34</strain>
    </source>
</reference>
<comment type="caution">
    <text evidence="3">The sequence shown here is derived from an EMBL/GenBank/DDBJ whole genome shotgun (WGS) entry which is preliminary data.</text>
</comment>
<accession>A0ABV4T3T9</accession>
<sequence>MKRAFYFTLLAIGIAMLIMPISIPVFLTNAEFSIFNVGWNGCSEFAKLLHKNGDIIPVFSPFNSYNLGDKKGTLIIIGPDMSYSQLEIREIKKFLDNGGTLILIDDFGTGNQILKGLNLSARFSSKMPKEVFYIKSSYFPVIVRIKDPKISANVSKVVLNMPSVIIGANGSMFTSKITLLGRNFREYPIMTELKYGKGKIILFSDPSVFINDMMKFNTGFVNVFVSLYVRYPVYIDEAHHSNMNFYQAGTLVIRRSLDREKAFYVTAFVGVIILFIESGLVFRTLEGILRITLKVSERLFGEEKESIQDIIKRLEEEGYDGRVLNRIVSEINRWSKWTEESS</sequence>
<keyword evidence="1" id="KW-0812">Transmembrane</keyword>
<evidence type="ECO:0000259" key="2">
    <source>
        <dbReference type="Pfam" id="PF14258"/>
    </source>
</evidence>
<evidence type="ECO:0000256" key="1">
    <source>
        <dbReference type="SAM" id="Phobius"/>
    </source>
</evidence>
<feature type="transmembrane region" description="Helical" evidence="1">
    <location>
        <begin position="7"/>
        <end position="27"/>
    </location>
</feature>
<keyword evidence="1" id="KW-0472">Membrane</keyword>
<dbReference type="RefSeq" id="WP_372823357.1">
    <property type="nucleotide sequence ID" value="NZ_JARRIC010000002.1"/>
</dbReference>
<keyword evidence="1" id="KW-1133">Transmembrane helix</keyword>
<dbReference type="InterPro" id="IPR025646">
    <property type="entry name" value="DUF4350"/>
</dbReference>
<feature type="transmembrane region" description="Helical" evidence="1">
    <location>
        <begin position="262"/>
        <end position="282"/>
    </location>
</feature>
<dbReference type="EMBL" id="JARRIG010000002">
    <property type="protein sequence ID" value="MFA4803832.1"/>
    <property type="molecule type" value="Genomic_DNA"/>
</dbReference>
<name>A0ABV4T3T9_9EURY</name>
<protein>
    <submittedName>
        <fullName evidence="3">DUF4350 domain-containing protein</fullName>
    </submittedName>
</protein>